<sequence>MTESNVETTEANVEMVEETEDQLLGLPVEKLAGMLREKRKAEASVRAKLRDVEAERDRLAGSVAGYQRQAFAEVAKKHRMHESALDDALGVVSMDEVLREDGTVDAEKAGNVLTQLRETKPHYFVQVPGASGGEVRGPGIGSRVSASWSEVLR</sequence>
<organism evidence="2 3">
    <name type="scientific">Brevibacterium salitolerans</name>
    <dbReference type="NCBI Taxonomy" id="1403566"/>
    <lineage>
        <taxon>Bacteria</taxon>
        <taxon>Bacillati</taxon>
        <taxon>Actinomycetota</taxon>
        <taxon>Actinomycetes</taxon>
        <taxon>Micrococcales</taxon>
        <taxon>Brevibacteriaceae</taxon>
        <taxon>Brevibacterium</taxon>
    </lineage>
</organism>
<accession>A0ABN2WIP4</accession>
<dbReference type="RefSeq" id="WP_344335881.1">
    <property type="nucleotide sequence ID" value="NZ_BAAAPZ010000003.1"/>
</dbReference>
<gene>
    <name evidence="2" type="ORF">GCM10009823_10460</name>
</gene>
<reference evidence="2 3" key="1">
    <citation type="journal article" date="2019" name="Int. J. Syst. Evol. Microbiol.">
        <title>The Global Catalogue of Microorganisms (GCM) 10K type strain sequencing project: providing services to taxonomists for standard genome sequencing and annotation.</title>
        <authorList>
            <consortium name="The Broad Institute Genomics Platform"/>
            <consortium name="The Broad Institute Genome Sequencing Center for Infectious Disease"/>
            <person name="Wu L."/>
            <person name="Ma J."/>
        </authorList>
    </citation>
    <scope>NUCLEOTIDE SEQUENCE [LARGE SCALE GENOMIC DNA]</scope>
    <source>
        <strain evidence="2 3">JCM 15900</strain>
    </source>
</reference>
<evidence type="ECO:0000313" key="3">
    <source>
        <dbReference type="Proteomes" id="UP001500984"/>
    </source>
</evidence>
<evidence type="ECO:0000313" key="2">
    <source>
        <dbReference type="EMBL" id="GAA2092620.1"/>
    </source>
</evidence>
<feature type="coiled-coil region" evidence="1">
    <location>
        <begin position="35"/>
        <end position="69"/>
    </location>
</feature>
<dbReference type="EMBL" id="BAAAPZ010000003">
    <property type="protein sequence ID" value="GAA2092620.1"/>
    <property type="molecule type" value="Genomic_DNA"/>
</dbReference>
<protein>
    <submittedName>
        <fullName evidence="2">Uncharacterized protein</fullName>
    </submittedName>
</protein>
<proteinExistence type="predicted"/>
<keyword evidence="3" id="KW-1185">Reference proteome</keyword>
<comment type="caution">
    <text evidence="2">The sequence shown here is derived from an EMBL/GenBank/DDBJ whole genome shotgun (WGS) entry which is preliminary data.</text>
</comment>
<dbReference type="Proteomes" id="UP001500984">
    <property type="component" value="Unassembled WGS sequence"/>
</dbReference>
<evidence type="ECO:0000256" key="1">
    <source>
        <dbReference type="SAM" id="Coils"/>
    </source>
</evidence>
<name>A0ABN2WIP4_9MICO</name>
<keyword evidence="1" id="KW-0175">Coiled coil</keyword>